<dbReference type="Proteomes" id="UP001187531">
    <property type="component" value="Unassembled WGS sequence"/>
</dbReference>
<name>A0AA88I9Q8_ARTSF</name>
<proteinExistence type="predicted"/>
<protein>
    <submittedName>
        <fullName evidence="1">Uncharacterized protein</fullName>
    </submittedName>
</protein>
<comment type="caution">
    <text evidence="1">The sequence shown here is derived from an EMBL/GenBank/DDBJ whole genome shotgun (WGS) entry which is preliminary data.</text>
</comment>
<dbReference type="AlphaFoldDB" id="A0AA88I9Q8"/>
<keyword evidence="2" id="KW-1185">Reference proteome</keyword>
<dbReference type="EMBL" id="JAVRJZ010000003">
    <property type="protein sequence ID" value="KAK2725198.1"/>
    <property type="molecule type" value="Genomic_DNA"/>
</dbReference>
<evidence type="ECO:0000313" key="1">
    <source>
        <dbReference type="EMBL" id="KAK2725198.1"/>
    </source>
</evidence>
<reference evidence="1" key="1">
    <citation type="submission" date="2023-07" db="EMBL/GenBank/DDBJ databases">
        <title>Chromosome-level genome assembly of Artemia franciscana.</title>
        <authorList>
            <person name="Jo E."/>
        </authorList>
    </citation>
    <scope>NUCLEOTIDE SEQUENCE</scope>
    <source>
        <tissue evidence="1">Whole body</tissue>
    </source>
</reference>
<organism evidence="1 2">
    <name type="scientific">Artemia franciscana</name>
    <name type="common">Brine shrimp</name>
    <name type="synonym">Artemia sanfranciscana</name>
    <dbReference type="NCBI Taxonomy" id="6661"/>
    <lineage>
        <taxon>Eukaryota</taxon>
        <taxon>Metazoa</taxon>
        <taxon>Ecdysozoa</taxon>
        <taxon>Arthropoda</taxon>
        <taxon>Crustacea</taxon>
        <taxon>Branchiopoda</taxon>
        <taxon>Anostraca</taxon>
        <taxon>Artemiidae</taxon>
        <taxon>Artemia</taxon>
    </lineage>
</organism>
<sequence length="127" mass="13806">MVQAALWTQFSEVGSPLDTAWSEHFNELNGREPVAGCDAGVPALQEIDNCHVRVGTEALLISTIVCDEEIKSLLDGSERSASFVTCVPIIKPKTVFQVLELLQAHRSAENVPPSFISCKETFAVFTA</sequence>
<evidence type="ECO:0000313" key="2">
    <source>
        <dbReference type="Proteomes" id="UP001187531"/>
    </source>
</evidence>
<gene>
    <name evidence="1" type="ORF">QYM36_001596</name>
</gene>
<accession>A0AA88I9Q8</accession>